<dbReference type="HOGENOM" id="CLU_2061661_0_0_1"/>
<dbReference type="AlphaFoldDB" id="A0A067TFE3"/>
<dbReference type="Proteomes" id="UP000027222">
    <property type="component" value="Unassembled WGS sequence"/>
</dbReference>
<proteinExistence type="predicted"/>
<organism evidence="1 2">
    <name type="scientific">Galerina marginata (strain CBS 339.88)</name>
    <dbReference type="NCBI Taxonomy" id="685588"/>
    <lineage>
        <taxon>Eukaryota</taxon>
        <taxon>Fungi</taxon>
        <taxon>Dikarya</taxon>
        <taxon>Basidiomycota</taxon>
        <taxon>Agaricomycotina</taxon>
        <taxon>Agaricomycetes</taxon>
        <taxon>Agaricomycetidae</taxon>
        <taxon>Agaricales</taxon>
        <taxon>Agaricineae</taxon>
        <taxon>Strophariaceae</taxon>
        <taxon>Galerina</taxon>
    </lineage>
</organism>
<reference evidence="2" key="1">
    <citation type="journal article" date="2014" name="Proc. Natl. Acad. Sci. U.S.A.">
        <title>Extensive sampling of basidiomycete genomes demonstrates inadequacy of the white-rot/brown-rot paradigm for wood decay fungi.</title>
        <authorList>
            <person name="Riley R."/>
            <person name="Salamov A.A."/>
            <person name="Brown D.W."/>
            <person name="Nagy L.G."/>
            <person name="Floudas D."/>
            <person name="Held B.W."/>
            <person name="Levasseur A."/>
            <person name="Lombard V."/>
            <person name="Morin E."/>
            <person name="Otillar R."/>
            <person name="Lindquist E.A."/>
            <person name="Sun H."/>
            <person name="LaButti K.M."/>
            <person name="Schmutz J."/>
            <person name="Jabbour D."/>
            <person name="Luo H."/>
            <person name="Baker S.E."/>
            <person name="Pisabarro A.G."/>
            <person name="Walton J.D."/>
            <person name="Blanchette R.A."/>
            <person name="Henrissat B."/>
            <person name="Martin F."/>
            <person name="Cullen D."/>
            <person name="Hibbett D.S."/>
            <person name="Grigoriev I.V."/>
        </authorList>
    </citation>
    <scope>NUCLEOTIDE SEQUENCE [LARGE SCALE GENOMIC DNA]</scope>
    <source>
        <strain evidence="2">CBS 339.88</strain>
    </source>
</reference>
<keyword evidence="2" id="KW-1185">Reference proteome</keyword>
<dbReference type="EMBL" id="KL142371">
    <property type="protein sequence ID" value="KDR81062.1"/>
    <property type="molecule type" value="Genomic_DNA"/>
</dbReference>
<accession>A0A067TFE3</accession>
<evidence type="ECO:0000313" key="1">
    <source>
        <dbReference type="EMBL" id="KDR81062.1"/>
    </source>
</evidence>
<sequence length="119" mass="12642">MAWSSLFHPLGSLSPLARPIAYIKNVNRGINCSSLPLPTSFAFVASVSTKPTSPQSRSIDLATTTASGVCIPTCASDRVNLQAAFVPGLRRKSRMRAVHLTTNPRPMFLASALASTSLL</sequence>
<name>A0A067TFE3_GALM3</name>
<evidence type="ECO:0000313" key="2">
    <source>
        <dbReference type="Proteomes" id="UP000027222"/>
    </source>
</evidence>
<protein>
    <submittedName>
        <fullName evidence="1">Uncharacterized protein</fullName>
    </submittedName>
</protein>
<gene>
    <name evidence="1" type="ORF">GALMADRAFT_1121476</name>
</gene>